<evidence type="ECO:0000259" key="9">
    <source>
        <dbReference type="PROSITE" id="PS50893"/>
    </source>
</evidence>
<evidence type="ECO:0000313" key="12">
    <source>
        <dbReference type="Proteomes" id="UP000319263"/>
    </source>
</evidence>
<dbReference type="InterPro" id="IPR011527">
    <property type="entry name" value="ABC1_TM_dom"/>
</dbReference>
<dbReference type="InterPro" id="IPR003439">
    <property type="entry name" value="ABC_transporter-like_ATP-bd"/>
</dbReference>
<dbReference type="PROSITE" id="PS00211">
    <property type="entry name" value="ABC_TRANSPORTER_1"/>
    <property type="match status" value="1"/>
</dbReference>
<keyword evidence="2 8" id="KW-0812">Transmembrane</keyword>
<reference evidence="11 12" key="1">
    <citation type="submission" date="2019-07" db="EMBL/GenBank/DDBJ databases">
        <title>Microlunatus dokdonensis sp. nov. isolated from the rhizospheric soil of the wild plant Elymus tsukushiensis.</title>
        <authorList>
            <person name="Ghim S.-Y."/>
            <person name="Hwang Y.-J."/>
            <person name="Son J.-S."/>
            <person name="Shin J.-H."/>
        </authorList>
    </citation>
    <scope>NUCLEOTIDE SEQUENCE [LARGE SCALE GENOMIC DNA]</scope>
    <source>
        <strain evidence="11 12">KUDC0627</strain>
    </source>
</reference>
<keyword evidence="4 11" id="KW-0067">ATP-binding</keyword>
<dbReference type="SMART" id="SM00382">
    <property type="entry name" value="AAA"/>
    <property type="match status" value="1"/>
</dbReference>
<feature type="transmembrane region" description="Helical" evidence="8">
    <location>
        <begin position="272"/>
        <end position="290"/>
    </location>
</feature>
<accession>A0A516Q1A1</accession>
<dbReference type="PROSITE" id="PS50929">
    <property type="entry name" value="ABC_TM1F"/>
    <property type="match status" value="1"/>
</dbReference>
<dbReference type="InterPro" id="IPR039421">
    <property type="entry name" value="Type_1_exporter"/>
</dbReference>
<dbReference type="AlphaFoldDB" id="A0A516Q1A1"/>
<feature type="compositionally biased region" description="Basic residues" evidence="7">
    <location>
        <begin position="25"/>
        <end position="34"/>
    </location>
</feature>
<evidence type="ECO:0000256" key="5">
    <source>
        <dbReference type="ARBA" id="ARBA00022989"/>
    </source>
</evidence>
<feature type="compositionally biased region" description="Low complexity" evidence="7">
    <location>
        <begin position="1"/>
        <end position="17"/>
    </location>
</feature>
<dbReference type="SUPFAM" id="SSF52540">
    <property type="entry name" value="P-loop containing nucleoside triphosphate hydrolases"/>
    <property type="match status" value="1"/>
</dbReference>
<organism evidence="11 12">
    <name type="scientific">Microlunatus elymi</name>
    <dbReference type="NCBI Taxonomy" id="2596828"/>
    <lineage>
        <taxon>Bacteria</taxon>
        <taxon>Bacillati</taxon>
        <taxon>Actinomycetota</taxon>
        <taxon>Actinomycetes</taxon>
        <taxon>Propionibacteriales</taxon>
        <taxon>Propionibacteriaceae</taxon>
        <taxon>Microlunatus</taxon>
    </lineage>
</organism>
<evidence type="ECO:0000256" key="3">
    <source>
        <dbReference type="ARBA" id="ARBA00022741"/>
    </source>
</evidence>
<evidence type="ECO:0000256" key="1">
    <source>
        <dbReference type="ARBA" id="ARBA00004651"/>
    </source>
</evidence>
<proteinExistence type="predicted"/>
<evidence type="ECO:0000256" key="4">
    <source>
        <dbReference type="ARBA" id="ARBA00022840"/>
    </source>
</evidence>
<dbReference type="PANTHER" id="PTHR24221:SF646">
    <property type="entry name" value="HAEMOLYSIN SECRETION ATP-BINDING PROTEIN"/>
    <property type="match status" value="1"/>
</dbReference>
<dbReference type="Pfam" id="PF00005">
    <property type="entry name" value="ABC_tran"/>
    <property type="match status" value="1"/>
</dbReference>
<dbReference type="GO" id="GO:0140359">
    <property type="term" value="F:ABC-type transporter activity"/>
    <property type="evidence" value="ECO:0007669"/>
    <property type="project" value="InterPro"/>
</dbReference>
<feature type="domain" description="ABC transporter" evidence="9">
    <location>
        <begin position="458"/>
        <end position="715"/>
    </location>
</feature>
<protein>
    <submittedName>
        <fullName evidence="11">ABC transporter ATP-binding protein</fullName>
    </submittedName>
</protein>
<dbReference type="KEGG" id="mik:FOE78_14625"/>
<feature type="transmembrane region" description="Helical" evidence="8">
    <location>
        <begin position="169"/>
        <end position="194"/>
    </location>
</feature>
<name>A0A516Q1A1_9ACTN</name>
<dbReference type="InterPro" id="IPR017871">
    <property type="entry name" value="ABC_transporter-like_CS"/>
</dbReference>
<comment type="subcellular location">
    <subcellularLocation>
        <location evidence="1">Cell membrane</location>
        <topology evidence="1">Multi-pass membrane protein</topology>
    </subcellularLocation>
</comment>
<evidence type="ECO:0000256" key="6">
    <source>
        <dbReference type="ARBA" id="ARBA00023136"/>
    </source>
</evidence>
<dbReference type="Gene3D" id="3.40.50.300">
    <property type="entry name" value="P-loop containing nucleotide triphosphate hydrolases"/>
    <property type="match status" value="1"/>
</dbReference>
<dbReference type="PROSITE" id="PS50893">
    <property type="entry name" value="ABC_TRANSPORTER_2"/>
    <property type="match status" value="1"/>
</dbReference>
<dbReference type="SUPFAM" id="SSF90123">
    <property type="entry name" value="ABC transporter transmembrane region"/>
    <property type="match status" value="1"/>
</dbReference>
<feature type="transmembrane region" description="Helical" evidence="8">
    <location>
        <begin position="121"/>
        <end position="149"/>
    </location>
</feature>
<keyword evidence="3" id="KW-0547">Nucleotide-binding</keyword>
<dbReference type="Gene3D" id="1.20.1560.10">
    <property type="entry name" value="ABC transporter type 1, transmembrane domain"/>
    <property type="match status" value="1"/>
</dbReference>
<dbReference type="OrthoDB" id="3801191at2"/>
<keyword evidence="6 8" id="KW-0472">Membrane</keyword>
<feature type="region of interest" description="Disordered" evidence="7">
    <location>
        <begin position="1"/>
        <end position="57"/>
    </location>
</feature>
<dbReference type="GO" id="GO:0016887">
    <property type="term" value="F:ATP hydrolysis activity"/>
    <property type="evidence" value="ECO:0007669"/>
    <property type="project" value="InterPro"/>
</dbReference>
<dbReference type="Proteomes" id="UP000319263">
    <property type="component" value="Chromosome"/>
</dbReference>
<dbReference type="InterPro" id="IPR036640">
    <property type="entry name" value="ABC1_TM_sf"/>
</dbReference>
<feature type="transmembrane region" description="Helical" evidence="8">
    <location>
        <begin position="357"/>
        <end position="377"/>
    </location>
</feature>
<evidence type="ECO:0000256" key="8">
    <source>
        <dbReference type="SAM" id="Phobius"/>
    </source>
</evidence>
<sequence>MAADRAGPRAARGGQRRPLVDLGRTRRGVGRRVRGATGGQLSGHHPTTHLLDHLAPVLGGPAGADHLRAGAWPDRRTWQPSGADDDSGRPLPHPVHPAGQSLSGRGRPAGGEQPMRLLRTLWLWFSTAFRAAPGLTLLMSATTIISSVLSPLTVLGIKLAVDGASGHGSLPLGIALLGGSLLLSAVSGSIAGPLGDTLDERVLRHVRDDLIRLTSGIPSIAHHEHPELADRVALIERDAYQLGGIFRLLSVIGAVTSSITVIAMLWSVSPVLILLLVLAIGTAAIQAVAMQRRNTLWRRNERYRRLATKIIDLLTDPAGAIEVRSFGLSRPLLKIAHHAHASRHEPYYGVTVRFARLTAIGWVIYGIGYALAVFWVFGRVRDGSSSLGDLTLLLLIGPQINTTASAITSNVTMVLTSFQTFDRYAWLRRWADDHDWQESVGEPPPMLRRGIALEGVGFRYPSISADLSQIPAATDAGTDRGDLALRQVDLLLPAGSTVALVGDNGAGKSTLVKLLARLYDPTSGRITIDGTPLTDLDPSAWRDRISAGFQDFSRLEFMAAESVGVGDLDHAADQELLDRAVAAGHAEDVVDELPQRLETQLGIRFDGGVALSGGQWQRLALARAFMRTRPLLMMLDEPTAALDPEAEQAIYEQYARTAKQLAAETGAVTVLVSHRFSTVRMADLIVVVADGGILEVGSHEVLLAAGGRYAELFELQAHAYR</sequence>
<dbReference type="EMBL" id="CP041692">
    <property type="protein sequence ID" value="QDP96991.1"/>
    <property type="molecule type" value="Genomic_DNA"/>
</dbReference>
<feature type="transmembrane region" description="Helical" evidence="8">
    <location>
        <begin position="245"/>
        <end position="266"/>
    </location>
</feature>
<keyword evidence="5 8" id="KW-1133">Transmembrane helix</keyword>
<evidence type="ECO:0000313" key="11">
    <source>
        <dbReference type="EMBL" id="QDP96991.1"/>
    </source>
</evidence>
<dbReference type="InterPro" id="IPR027417">
    <property type="entry name" value="P-loop_NTPase"/>
</dbReference>
<evidence type="ECO:0000259" key="10">
    <source>
        <dbReference type="PROSITE" id="PS50929"/>
    </source>
</evidence>
<dbReference type="GO" id="GO:0034040">
    <property type="term" value="F:ATPase-coupled lipid transmembrane transporter activity"/>
    <property type="evidence" value="ECO:0007669"/>
    <property type="project" value="TreeGrafter"/>
</dbReference>
<feature type="region of interest" description="Disordered" evidence="7">
    <location>
        <begin position="73"/>
        <end position="110"/>
    </location>
</feature>
<feature type="domain" description="ABC transmembrane type-1" evidence="10">
    <location>
        <begin position="137"/>
        <end position="416"/>
    </location>
</feature>
<gene>
    <name evidence="11" type="ORF">FOE78_14625</name>
</gene>
<dbReference type="InterPro" id="IPR003593">
    <property type="entry name" value="AAA+_ATPase"/>
</dbReference>
<evidence type="ECO:0000256" key="7">
    <source>
        <dbReference type="SAM" id="MobiDB-lite"/>
    </source>
</evidence>
<evidence type="ECO:0000256" key="2">
    <source>
        <dbReference type="ARBA" id="ARBA00022692"/>
    </source>
</evidence>
<dbReference type="PANTHER" id="PTHR24221">
    <property type="entry name" value="ATP-BINDING CASSETTE SUB-FAMILY B"/>
    <property type="match status" value="1"/>
</dbReference>
<dbReference type="GO" id="GO:0005524">
    <property type="term" value="F:ATP binding"/>
    <property type="evidence" value="ECO:0007669"/>
    <property type="project" value="UniProtKB-KW"/>
</dbReference>
<dbReference type="GO" id="GO:0005886">
    <property type="term" value="C:plasma membrane"/>
    <property type="evidence" value="ECO:0007669"/>
    <property type="project" value="UniProtKB-SubCell"/>
</dbReference>
<keyword evidence="12" id="KW-1185">Reference proteome</keyword>